<evidence type="ECO:0000313" key="4">
    <source>
        <dbReference type="Proteomes" id="UP000597138"/>
    </source>
</evidence>
<keyword evidence="4" id="KW-1185">Reference proteome</keyword>
<dbReference type="STRING" id="1071679.BG57_18550"/>
<keyword evidence="2" id="KW-0540">Nuclease</keyword>
<dbReference type="Proteomes" id="UP000027439">
    <property type="component" value="Unassembled WGS sequence"/>
</dbReference>
<dbReference type="eggNOG" id="COG1403">
    <property type="taxonomic scope" value="Bacteria"/>
</dbReference>
<gene>
    <name evidence="2" type="ORF">BG57_18550</name>
    <name evidence="1" type="ORF">GCM10010985_26580</name>
</gene>
<reference evidence="2 3" key="2">
    <citation type="submission" date="2014-03" db="EMBL/GenBank/DDBJ databases">
        <title>Draft Genome Sequences of Four Burkholderia Strains.</title>
        <authorList>
            <person name="Liu X.Y."/>
            <person name="Li C.X."/>
            <person name="Xu J.H."/>
        </authorList>
    </citation>
    <scope>NUCLEOTIDE SEQUENCE [LARGE SCALE GENOMIC DNA]</scope>
    <source>
        <strain evidence="2 3">R27</strain>
    </source>
</reference>
<proteinExistence type="predicted"/>
<dbReference type="CDD" id="cd00085">
    <property type="entry name" value="HNHc"/>
    <property type="match status" value="1"/>
</dbReference>
<dbReference type="EMBL" id="BMEG01000004">
    <property type="protein sequence ID" value="GGD70774.1"/>
    <property type="molecule type" value="Genomic_DNA"/>
</dbReference>
<dbReference type="GO" id="GO:0004519">
    <property type="term" value="F:endonuclease activity"/>
    <property type="evidence" value="ECO:0007669"/>
    <property type="project" value="UniProtKB-KW"/>
</dbReference>
<name>A0A069NNL8_9BURK</name>
<dbReference type="Gene3D" id="1.10.30.50">
    <property type="match status" value="1"/>
</dbReference>
<dbReference type="AlphaFoldDB" id="A0A069NNL8"/>
<sequence>MPRRAPEPWYHPPQEEVCALCGRPVPPSERDLHHLVPKSQGGKQTAVFHRICHRQLHALFTEKQLAQQFSTVEALLADDTVRGFVEWVKTKPNGFYQRTRRSSRKS</sequence>
<protein>
    <submittedName>
        <fullName evidence="1">HNH endonuclease</fullName>
    </submittedName>
    <submittedName>
        <fullName evidence="2">Restriction endonuclease</fullName>
    </submittedName>
</protein>
<reference evidence="1" key="1">
    <citation type="journal article" date="2014" name="Int. J. Syst. Evol. Microbiol.">
        <title>Complete genome of a new Firmicutes species belonging to the dominant human colonic microbiota ('Ruminococcus bicirculans') reveals two chromosomes and a selective capacity to utilize plant glucans.</title>
        <authorList>
            <consortium name="NISC Comparative Sequencing Program"/>
            <person name="Wegmann U."/>
            <person name="Louis P."/>
            <person name="Goesmann A."/>
            <person name="Henrissat B."/>
            <person name="Duncan S.H."/>
            <person name="Flint H.J."/>
        </authorList>
    </citation>
    <scope>NUCLEOTIDE SEQUENCE</scope>
    <source>
        <strain evidence="1">CGMCC 1.11013</strain>
    </source>
</reference>
<dbReference type="Proteomes" id="UP000597138">
    <property type="component" value="Unassembled WGS sequence"/>
</dbReference>
<dbReference type="InterPro" id="IPR003615">
    <property type="entry name" value="HNH_nuc"/>
</dbReference>
<dbReference type="EMBL" id="JFHE01000032">
    <property type="protein sequence ID" value="KDR29134.1"/>
    <property type="molecule type" value="Genomic_DNA"/>
</dbReference>
<dbReference type="OrthoDB" id="8538592at2"/>
<dbReference type="PANTHER" id="PTHR37827:SF1">
    <property type="entry name" value="HNH DOMAIN-CONTAINING PROTEIN"/>
    <property type="match status" value="1"/>
</dbReference>
<organism evidence="2 3">
    <name type="scientific">Caballeronia grimmiae</name>
    <dbReference type="NCBI Taxonomy" id="1071679"/>
    <lineage>
        <taxon>Bacteria</taxon>
        <taxon>Pseudomonadati</taxon>
        <taxon>Pseudomonadota</taxon>
        <taxon>Betaproteobacteria</taxon>
        <taxon>Burkholderiales</taxon>
        <taxon>Burkholderiaceae</taxon>
        <taxon>Caballeronia</taxon>
    </lineage>
</organism>
<keyword evidence="2" id="KW-0255">Endonuclease</keyword>
<accession>A0A069NNL8</accession>
<reference evidence="4" key="3">
    <citation type="journal article" date="2019" name="Int. J. Syst. Evol. Microbiol.">
        <title>The Global Catalogue of Microorganisms (GCM) 10K type strain sequencing project: providing services to taxonomists for standard genome sequencing and annotation.</title>
        <authorList>
            <consortium name="The Broad Institute Genomics Platform"/>
            <consortium name="The Broad Institute Genome Sequencing Center for Infectious Disease"/>
            <person name="Wu L."/>
            <person name="Ma J."/>
        </authorList>
    </citation>
    <scope>NUCLEOTIDE SEQUENCE [LARGE SCALE GENOMIC DNA]</scope>
    <source>
        <strain evidence="4">CGMCC 1.11013</strain>
    </source>
</reference>
<comment type="caution">
    <text evidence="2">The sequence shown here is derived from an EMBL/GenBank/DDBJ whole genome shotgun (WGS) entry which is preliminary data.</text>
</comment>
<keyword evidence="2" id="KW-0378">Hydrolase</keyword>
<dbReference type="PANTHER" id="PTHR37827">
    <property type="entry name" value="TUDOR DOMAIN-CONTAINING PROTEIN"/>
    <property type="match status" value="1"/>
</dbReference>
<evidence type="ECO:0000313" key="2">
    <source>
        <dbReference type="EMBL" id="KDR29134.1"/>
    </source>
</evidence>
<reference evidence="1" key="4">
    <citation type="submission" date="2024-05" db="EMBL/GenBank/DDBJ databases">
        <authorList>
            <person name="Sun Q."/>
            <person name="Zhou Y."/>
        </authorList>
    </citation>
    <scope>NUCLEOTIDE SEQUENCE</scope>
    <source>
        <strain evidence="1">CGMCC 1.11013</strain>
    </source>
</reference>
<dbReference type="RefSeq" id="WP_035968769.1">
    <property type="nucleotide sequence ID" value="NZ_BMEG01000004.1"/>
</dbReference>
<evidence type="ECO:0000313" key="1">
    <source>
        <dbReference type="EMBL" id="GGD70774.1"/>
    </source>
</evidence>
<evidence type="ECO:0000313" key="3">
    <source>
        <dbReference type="Proteomes" id="UP000027439"/>
    </source>
</evidence>